<gene>
    <name evidence="1" type="ORF">HO173_003775</name>
</gene>
<reference evidence="1 2" key="1">
    <citation type="journal article" date="2020" name="Genomics">
        <title>Complete, high-quality genomes from long-read metagenomic sequencing of two wolf lichen thalli reveals enigmatic genome architecture.</title>
        <authorList>
            <person name="McKenzie S.K."/>
            <person name="Walston R.F."/>
            <person name="Allen J.L."/>
        </authorList>
    </citation>
    <scope>NUCLEOTIDE SEQUENCE [LARGE SCALE GENOMIC DNA]</scope>
    <source>
        <strain evidence="1">WasteWater2</strain>
    </source>
</reference>
<evidence type="ECO:0000313" key="2">
    <source>
        <dbReference type="Proteomes" id="UP000578531"/>
    </source>
</evidence>
<dbReference type="AlphaFoldDB" id="A0A8H6G0H8"/>
<dbReference type="GeneID" id="59285441"/>
<protein>
    <submittedName>
        <fullName evidence="1">Uncharacterized protein</fullName>
    </submittedName>
</protein>
<sequence>MPDSYTVIQERIQKALATIAPGTKPKVTRLAAEFNVPYDQLLNRYNGIPPKTATLTRSQIMKNRLFISIYNGSMDWEYLIVVRCLKEL</sequence>
<evidence type="ECO:0000313" key="1">
    <source>
        <dbReference type="EMBL" id="KAF6238141.1"/>
    </source>
</evidence>
<organism evidence="1 2">
    <name type="scientific">Letharia columbiana</name>
    <dbReference type="NCBI Taxonomy" id="112416"/>
    <lineage>
        <taxon>Eukaryota</taxon>
        <taxon>Fungi</taxon>
        <taxon>Dikarya</taxon>
        <taxon>Ascomycota</taxon>
        <taxon>Pezizomycotina</taxon>
        <taxon>Lecanoromycetes</taxon>
        <taxon>OSLEUM clade</taxon>
        <taxon>Lecanoromycetidae</taxon>
        <taxon>Lecanorales</taxon>
        <taxon>Lecanorineae</taxon>
        <taxon>Parmeliaceae</taxon>
        <taxon>Letharia</taxon>
    </lineage>
</organism>
<dbReference type="RefSeq" id="XP_037167455.1">
    <property type="nucleotide sequence ID" value="XM_037305700.1"/>
</dbReference>
<dbReference type="Proteomes" id="UP000578531">
    <property type="component" value="Unassembled WGS sequence"/>
</dbReference>
<dbReference type="EMBL" id="JACCJC010000011">
    <property type="protein sequence ID" value="KAF6238141.1"/>
    <property type="molecule type" value="Genomic_DNA"/>
</dbReference>
<name>A0A8H6G0H8_9LECA</name>
<comment type="caution">
    <text evidence="1">The sequence shown here is derived from an EMBL/GenBank/DDBJ whole genome shotgun (WGS) entry which is preliminary data.</text>
</comment>
<accession>A0A8H6G0H8</accession>
<proteinExistence type="predicted"/>
<keyword evidence="2" id="KW-1185">Reference proteome</keyword>